<dbReference type="KEGG" id="pswu:SY83_04255"/>
<dbReference type="SUPFAM" id="SSF49464">
    <property type="entry name" value="Carboxypeptidase regulatory domain-like"/>
    <property type="match status" value="1"/>
</dbReference>
<dbReference type="PATRIC" id="fig|1178515.4.peg.851"/>
<reference evidence="2 3" key="1">
    <citation type="submission" date="2015-01" db="EMBL/GenBank/DDBJ databases">
        <title>Paenibacillus swuensis/DY6/whole genome sequencing.</title>
        <authorList>
            <person name="Kim M.K."/>
            <person name="Srinivasan S."/>
            <person name="Lee J.-J."/>
        </authorList>
    </citation>
    <scope>NUCLEOTIDE SEQUENCE [LARGE SCALE GENOMIC DNA]</scope>
    <source>
        <strain evidence="2 3">DY6</strain>
    </source>
</reference>
<dbReference type="RefSeq" id="WP_068604555.1">
    <property type="nucleotide sequence ID" value="NZ_CP011388.1"/>
</dbReference>
<organism evidence="2 3">
    <name type="scientific">Paenibacillus swuensis</name>
    <dbReference type="NCBI Taxonomy" id="1178515"/>
    <lineage>
        <taxon>Bacteria</taxon>
        <taxon>Bacillati</taxon>
        <taxon>Bacillota</taxon>
        <taxon>Bacilli</taxon>
        <taxon>Bacillales</taxon>
        <taxon>Paenibacillaceae</taxon>
        <taxon>Paenibacillus</taxon>
    </lineage>
</organism>
<dbReference type="OrthoDB" id="2490604at2"/>
<dbReference type="InterPro" id="IPR008969">
    <property type="entry name" value="CarboxyPept-like_regulatory"/>
</dbReference>
<evidence type="ECO:0000313" key="3">
    <source>
        <dbReference type="Proteomes" id="UP000076927"/>
    </source>
</evidence>
<proteinExistence type="predicted"/>
<dbReference type="Proteomes" id="UP000076927">
    <property type="component" value="Chromosome"/>
</dbReference>
<dbReference type="SUPFAM" id="SSF82171">
    <property type="entry name" value="DPP6 N-terminal domain-like"/>
    <property type="match status" value="1"/>
</dbReference>
<gene>
    <name evidence="2" type="ORF">SY83_04255</name>
</gene>
<feature type="chain" id="PRO_5008000712" evidence="1">
    <location>
        <begin position="30"/>
        <end position="657"/>
    </location>
</feature>
<dbReference type="EMBL" id="CP011388">
    <property type="protein sequence ID" value="ANE45642.1"/>
    <property type="molecule type" value="Genomic_DNA"/>
</dbReference>
<protein>
    <submittedName>
        <fullName evidence="2">Uncharacterized protein</fullName>
    </submittedName>
</protein>
<keyword evidence="1" id="KW-0732">Signal</keyword>
<accession>A0A172TFA7</accession>
<feature type="signal peptide" evidence="1">
    <location>
        <begin position="1"/>
        <end position="29"/>
    </location>
</feature>
<dbReference type="AlphaFoldDB" id="A0A172TFA7"/>
<name>A0A172TFA7_9BACL</name>
<dbReference type="Gene3D" id="2.60.40.1120">
    <property type="entry name" value="Carboxypeptidase-like, regulatory domain"/>
    <property type="match status" value="1"/>
</dbReference>
<evidence type="ECO:0000256" key="1">
    <source>
        <dbReference type="SAM" id="SignalP"/>
    </source>
</evidence>
<keyword evidence="3" id="KW-1185">Reference proteome</keyword>
<sequence>MMLHKITQAFPRILTFMLLFAALPSTAFADDVFPNEWNPESRTNLSETQTQVHLNMAAHQFVTSSVYVDAYVRGGESSALTVGLGSNLPGSSFYYPVAYGQVGKVRRQIELDPYDDFYNKGLKFTVNTNGSQNFITLPLYVDKSHRLQMKYATPGRALDYDGKRVLYAANRSLYIHDTVTGVKTTVFAQNKIVSSGQLTSEGCLFQDEQGNLYEWYNQQVEPLNVQAQALKISGHYATYTASDGILYLRNLLTHTSAPLTLSGEVLELGDNGVIIYRVNNTFYKYKNGVSNLWFEESPTERLYAFHTDGQAALYVLGDDTMARQVKFHGATGEVSTLAAFTDPIATNWVTTGFGYNKGWVIYSRQAPGTITQQLFMINPAGQQKQIIGPNNNSSYGVSALNDDGKAILTFGGYLCTVEFNDPRPVPFSGTLGRVKYVNGEPFRLIGNALLAVTPSSESIFSGTNPGMGNTINPNHIFSAAYTGHITAGPGLHGIEIRSEYMDEKVTFTTEIAGNQLFIKPSAPLKGSSHYTLYLPYNAVTDLKGVPTDAYDHIIRTRTYGAWPQRTEFSLNVWDRGGIDHARISVTRLDEDGNETPVNQAFTDLSGYYKTKILQKGKYRFTVSADGYVPQSMIINIQNSRESASFWLKPIATAADSQ</sequence>
<evidence type="ECO:0000313" key="2">
    <source>
        <dbReference type="EMBL" id="ANE45642.1"/>
    </source>
</evidence>